<dbReference type="KEGG" id="pcea:J3359_16550"/>
<dbReference type="EMBL" id="CP071869">
    <property type="protein sequence ID" value="QTE21531.1"/>
    <property type="molecule type" value="Genomic_DNA"/>
</dbReference>
<evidence type="ECO:0000313" key="6">
    <source>
        <dbReference type="Proteomes" id="UP000663920"/>
    </source>
</evidence>
<dbReference type="InterPro" id="IPR012337">
    <property type="entry name" value="RNaseH-like_sf"/>
</dbReference>
<dbReference type="SUPFAM" id="SSF53098">
    <property type="entry name" value="Ribonuclease H-like"/>
    <property type="match status" value="1"/>
</dbReference>
<gene>
    <name evidence="2" type="ORF">J3359_09245</name>
    <name evidence="3" type="ORF">J3359_09490</name>
    <name evidence="4" type="ORF">J3359_11930</name>
    <name evidence="5" type="ORF">J3359_16550</name>
</gene>
<dbReference type="EMBL" id="CP071869">
    <property type="protein sequence ID" value="QTE21035.1"/>
    <property type="molecule type" value="Genomic_DNA"/>
</dbReference>
<dbReference type="AlphaFoldDB" id="A0A975CKF6"/>
<proteinExistence type="predicted"/>
<dbReference type="EMBL" id="CP071869">
    <property type="protein sequence ID" value="QTE21082.1"/>
    <property type="molecule type" value="Genomic_DNA"/>
</dbReference>
<dbReference type="Proteomes" id="UP000663920">
    <property type="component" value="Chromosome"/>
</dbReference>
<protein>
    <submittedName>
        <fullName evidence="4">IS1380 family transposase</fullName>
    </submittedName>
</protein>
<dbReference type="NCBIfam" id="NF033539">
    <property type="entry name" value="transpos_IS1380"/>
    <property type="match status" value="1"/>
</dbReference>
<evidence type="ECO:0000313" key="3">
    <source>
        <dbReference type="EMBL" id="QTE21082.1"/>
    </source>
</evidence>
<dbReference type="RefSeq" id="WP_208076639.1">
    <property type="nucleotide sequence ID" value="NZ_CP071869.1"/>
</dbReference>
<dbReference type="InterPro" id="IPR047960">
    <property type="entry name" value="Transpos_IS1380"/>
</dbReference>
<dbReference type="Pfam" id="PF13701">
    <property type="entry name" value="DDE_Tnp_1_4"/>
    <property type="match status" value="1"/>
</dbReference>
<evidence type="ECO:0000313" key="2">
    <source>
        <dbReference type="EMBL" id="QTE21035.1"/>
    </source>
</evidence>
<dbReference type="InterPro" id="IPR025668">
    <property type="entry name" value="Tnp_DDE_dom"/>
</dbReference>
<reference evidence="4 6" key="1">
    <citation type="submission" date="2021-03" db="EMBL/GenBank/DDBJ databases">
        <title>Complete genome of Polaribacter_sp.SM13.</title>
        <authorList>
            <person name="Jeong S.W."/>
            <person name="Bae J.W."/>
        </authorList>
    </citation>
    <scope>NUCLEOTIDE SEQUENCE [LARGE SCALE GENOMIC DNA]</scope>
    <source>
        <strain evidence="4 6">SM13</strain>
    </source>
</reference>
<feature type="domain" description="Transposase DDE" evidence="1">
    <location>
        <begin position="11"/>
        <end position="426"/>
    </location>
</feature>
<organism evidence="4 6">
    <name type="scientific">Polaribacter cellanae</name>
    <dbReference type="NCBI Taxonomy" id="2818493"/>
    <lineage>
        <taxon>Bacteria</taxon>
        <taxon>Pseudomonadati</taxon>
        <taxon>Bacteroidota</taxon>
        <taxon>Flavobacteriia</taxon>
        <taxon>Flavobacteriales</taxon>
        <taxon>Flavobacteriaceae</taxon>
    </lineage>
</organism>
<keyword evidence="6" id="KW-1185">Reference proteome</keyword>
<sequence length="432" mass="50362">MVNLPIEYSSKKVTPFGGMSLMKRFIDQTEIREQLAQLDLPQPSSNAGYNPAHITEAFWLSIWTGASRYIHCDWLRYDSALQEIFGWNRMPSQSTYSRFFGKFSQKRNTEVFPKLQHWFFKQLDVDNLTIDFDSTVITRYGEQQGSAKGYNPNKKGRNSHHPLMAFVSQTRMVANAWLRPGNTADSSSCKEFMEETFNEALKDKRVGLVRADSGFYTQDLLDYLEGKQLNYIMAARMYPNIKNTVWSLDNWIELTKGIELNEMIFNHTDGKSRRYIVIKKKVEDRPKAAGKLLFDDLPGYRFSCYVTNLDLPLDQVWNIYNTRADCENRIKELKEDFGLDNFCLKNFWATEASFRFIMVAYNLMSLFRHFALNHHNRATLKTLKVYCFALGAWTVNHANRKVLKIALNTKKRPWMDGLFSQINNLSPPFVYS</sequence>
<dbReference type="EMBL" id="CP071869">
    <property type="protein sequence ID" value="QTE22389.1"/>
    <property type="molecule type" value="Genomic_DNA"/>
</dbReference>
<evidence type="ECO:0000259" key="1">
    <source>
        <dbReference type="Pfam" id="PF13701"/>
    </source>
</evidence>
<dbReference type="KEGG" id="pcea:J3359_11930"/>
<accession>A0A975CKF6</accession>
<evidence type="ECO:0000313" key="5">
    <source>
        <dbReference type="EMBL" id="QTE22389.1"/>
    </source>
</evidence>
<name>A0A975CKF6_9FLAO</name>
<dbReference type="KEGG" id="pcea:J3359_09245"/>
<dbReference type="KEGG" id="pcea:J3359_09490"/>
<evidence type="ECO:0000313" key="4">
    <source>
        <dbReference type="EMBL" id="QTE21531.1"/>
    </source>
</evidence>